<dbReference type="RefSeq" id="WP_123717834.1">
    <property type="nucleotide sequence ID" value="NZ_MOAY01000081.1"/>
</dbReference>
<evidence type="ECO:0000313" key="1">
    <source>
        <dbReference type="EMBL" id="ROM33441.1"/>
    </source>
</evidence>
<protein>
    <submittedName>
        <fullName evidence="1">Uncharacterized protein</fullName>
    </submittedName>
</protein>
<sequence length="146" mass="15701">MNDSVATSTVVVENEVHADLSVNGEHSIFVSNSTTTTTSGTRLVVRAYQHMFNPFRIVQISFGIPLGTSAGTYRLGDPSNGIVAQLLPPNTAPLDSYNAIQGSITFVNAPTLEYVHGTFHFKARKFNEEETAIAEVTRGTLAIGSK</sequence>
<dbReference type="AlphaFoldDB" id="A0A423EQ58"/>
<proteinExistence type="predicted"/>
<gene>
    <name evidence="1" type="ORF">BK648_21765</name>
</gene>
<accession>A0A423EQ58</accession>
<evidence type="ECO:0000313" key="2">
    <source>
        <dbReference type="Proteomes" id="UP000284656"/>
    </source>
</evidence>
<reference evidence="1 2" key="1">
    <citation type="submission" date="2016-10" db="EMBL/GenBank/DDBJ databases">
        <title>Comparative genome analysis of multiple Pseudomonas spp. focuses on biocontrol and plant growth promoting traits.</title>
        <authorList>
            <person name="Tao X.-Y."/>
            <person name="Taylor C.G."/>
        </authorList>
    </citation>
    <scope>NUCLEOTIDE SEQUENCE [LARGE SCALE GENOMIC DNA]</scope>
    <source>
        <strain evidence="1 2">29G9</strain>
    </source>
</reference>
<dbReference type="EMBL" id="MOAY01000081">
    <property type="protein sequence ID" value="ROM33441.1"/>
    <property type="molecule type" value="Genomic_DNA"/>
</dbReference>
<name>A0A423EQ58_9PSED</name>
<comment type="caution">
    <text evidence="1">The sequence shown here is derived from an EMBL/GenBank/DDBJ whole genome shotgun (WGS) entry which is preliminary data.</text>
</comment>
<organism evidence="1 2">
    <name type="scientific">Pseudomonas poae</name>
    <dbReference type="NCBI Taxonomy" id="200451"/>
    <lineage>
        <taxon>Bacteria</taxon>
        <taxon>Pseudomonadati</taxon>
        <taxon>Pseudomonadota</taxon>
        <taxon>Gammaproteobacteria</taxon>
        <taxon>Pseudomonadales</taxon>
        <taxon>Pseudomonadaceae</taxon>
        <taxon>Pseudomonas</taxon>
    </lineage>
</organism>
<dbReference type="Proteomes" id="UP000284656">
    <property type="component" value="Unassembled WGS sequence"/>
</dbReference>